<evidence type="ECO:0000313" key="3">
    <source>
        <dbReference type="Proteomes" id="UP000268727"/>
    </source>
</evidence>
<reference evidence="2 3" key="1">
    <citation type="submission" date="2018-11" db="EMBL/GenBank/DDBJ databases">
        <title>Sequencing the genomes of 1000 actinobacteria strains.</title>
        <authorList>
            <person name="Klenk H.-P."/>
        </authorList>
    </citation>
    <scope>NUCLEOTIDE SEQUENCE [LARGE SCALE GENOMIC DNA]</scope>
    <source>
        <strain evidence="2 3">DSM 44231</strain>
    </source>
</reference>
<accession>A0A3N1H2X1</accession>
<protein>
    <submittedName>
        <fullName evidence="2">Uncharacterized protein</fullName>
    </submittedName>
</protein>
<name>A0A3N1H2X1_9PSEU</name>
<sequence length="33" mass="3199">MTTAVANRPAEAAASGESGTDRPIGIVVVDAGN</sequence>
<organism evidence="2 3">
    <name type="scientific">Saccharothrix texasensis</name>
    <dbReference type="NCBI Taxonomy" id="103734"/>
    <lineage>
        <taxon>Bacteria</taxon>
        <taxon>Bacillati</taxon>
        <taxon>Actinomycetota</taxon>
        <taxon>Actinomycetes</taxon>
        <taxon>Pseudonocardiales</taxon>
        <taxon>Pseudonocardiaceae</taxon>
        <taxon>Saccharothrix</taxon>
    </lineage>
</organism>
<evidence type="ECO:0000256" key="1">
    <source>
        <dbReference type="SAM" id="MobiDB-lite"/>
    </source>
</evidence>
<dbReference type="EMBL" id="RJKM01000001">
    <property type="protein sequence ID" value="ROP36854.1"/>
    <property type="molecule type" value="Genomic_DNA"/>
</dbReference>
<gene>
    <name evidence="2" type="ORF">EDD40_2133</name>
</gene>
<feature type="region of interest" description="Disordered" evidence="1">
    <location>
        <begin position="1"/>
        <end position="33"/>
    </location>
</feature>
<dbReference type="Proteomes" id="UP000268727">
    <property type="component" value="Unassembled WGS sequence"/>
</dbReference>
<evidence type="ECO:0000313" key="2">
    <source>
        <dbReference type="EMBL" id="ROP36854.1"/>
    </source>
</evidence>
<proteinExistence type="predicted"/>
<comment type="caution">
    <text evidence="2">The sequence shown here is derived from an EMBL/GenBank/DDBJ whole genome shotgun (WGS) entry which is preliminary data.</text>
</comment>
<dbReference type="AlphaFoldDB" id="A0A3N1H2X1"/>
<keyword evidence="3" id="KW-1185">Reference proteome</keyword>